<feature type="binding site" evidence="6">
    <location>
        <begin position="12"/>
        <end position="17"/>
    </location>
    <ligand>
        <name>ATP</name>
        <dbReference type="ChEBI" id="CHEBI:30616"/>
    </ligand>
</feature>
<evidence type="ECO:0000256" key="1">
    <source>
        <dbReference type="ARBA" id="ARBA00001946"/>
    </source>
</evidence>
<dbReference type="CDD" id="cd04867">
    <property type="entry name" value="TGS_YchF_OLA1"/>
    <property type="match status" value="1"/>
</dbReference>
<protein>
    <recommendedName>
        <fullName evidence="6">Ribosome-binding ATPase YchF</fullName>
    </recommendedName>
</protein>
<dbReference type="PROSITE" id="PS51880">
    <property type="entry name" value="TGS"/>
    <property type="match status" value="1"/>
</dbReference>
<dbReference type="HAMAP" id="MF_00944">
    <property type="entry name" value="YchF_OLA1_ATPase"/>
    <property type="match status" value="1"/>
</dbReference>
<accession>A0ABY5DJV3</accession>
<dbReference type="InterPro" id="IPR004396">
    <property type="entry name" value="ATPase_YchF/OLA1"/>
</dbReference>
<dbReference type="CDD" id="cd01900">
    <property type="entry name" value="YchF"/>
    <property type="match status" value="1"/>
</dbReference>
<dbReference type="Pfam" id="PF01926">
    <property type="entry name" value="MMR_HSR1"/>
    <property type="match status" value="1"/>
</dbReference>
<dbReference type="Gene3D" id="1.10.150.300">
    <property type="entry name" value="TGS-like domain"/>
    <property type="match status" value="1"/>
</dbReference>
<evidence type="ECO:0000256" key="6">
    <source>
        <dbReference type="HAMAP-Rule" id="MF_00944"/>
    </source>
</evidence>
<dbReference type="Proteomes" id="UP001055955">
    <property type="component" value="Chromosome"/>
</dbReference>
<comment type="function">
    <text evidence="6">ATPase that binds to both the 70S ribosome and the 50S ribosomal subunit in a nucleotide-independent manner.</text>
</comment>
<dbReference type="PIRSF" id="PIRSF006641">
    <property type="entry name" value="CHP00092"/>
    <property type="match status" value="1"/>
</dbReference>
<dbReference type="SUPFAM" id="SSF81271">
    <property type="entry name" value="TGS-like"/>
    <property type="match status" value="1"/>
</dbReference>
<dbReference type="InterPro" id="IPR023192">
    <property type="entry name" value="TGS-like_dom_sf"/>
</dbReference>
<dbReference type="InterPro" id="IPR041706">
    <property type="entry name" value="YchF_N"/>
</dbReference>
<dbReference type="InterPro" id="IPR031167">
    <property type="entry name" value="G_OBG"/>
</dbReference>
<feature type="domain" description="OBG-type G" evidence="7">
    <location>
        <begin position="3"/>
        <end position="252"/>
    </location>
</feature>
<proteinExistence type="inferred from homology"/>
<dbReference type="PANTHER" id="PTHR23305:SF18">
    <property type="entry name" value="OBG-TYPE G DOMAIN-CONTAINING PROTEIN"/>
    <property type="match status" value="1"/>
</dbReference>
<sequence>MALSCGIVGLPNVGKSTLFNALTQNCIAAENFPFCTIEPNEGVVMVPDARLDQLNSMVATQKVVPTSMRFVDIAGLVKGASEGEGLGNKFLGHIRQVNAIIHVVRCFDDDDVIHVSGKANPVDDIETIETELCLADLEVAQKARQKLEKLTRSGGDASALALWDEIIHQLSEQSYLGAGKLSEEAFVLAKSAQLLMVKPLFYLANCNPDLSGPLVDELEKYAAQRGIDVVKISSQIESEIAQLPVEDQADFLADANLSEPGLNKVIREGYALLDLQTFFTVGEKEIRAWTYRRGHNAQEAAGVIHTDFIKGFIRAEVVGYEDFVQAGSLTAAKDSGLWRLEGKTYTVLDGDIINFRVNA</sequence>
<evidence type="ECO:0000313" key="9">
    <source>
        <dbReference type="EMBL" id="UTC24569.1"/>
    </source>
</evidence>
<evidence type="ECO:0000256" key="4">
    <source>
        <dbReference type="ARBA" id="ARBA00022840"/>
    </source>
</evidence>
<evidence type="ECO:0000256" key="2">
    <source>
        <dbReference type="ARBA" id="ARBA00022723"/>
    </source>
</evidence>
<evidence type="ECO:0000256" key="5">
    <source>
        <dbReference type="ARBA" id="ARBA00022842"/>
    </source>
</evidence>
<evidence type="ECO:0000259" key="8">
    <source>
        <dbReference type="PROSITE" id="PS51880"/>
    </source>
</evidence>
<dbReference type="InterPro" id="IPR027417">
    <property type="entry name" value="P-loop_NTPase"/>
</dbReference>
<dbReference type="InterPro" id="IPR012675">
    <property type="entry name" value="Beta-grasp_dom_sf"/>
</dbReference>
<dbReference type="RefSeq" id="WP_258568353.1">
    <property type="nucleotide sequence ID" value="NZ_CP092900.1"/>
</dbReference>
<keyword evidence="2" id="KW-0479">Metal-binding</keyword>
<comment type="similarity">
    <text evidence="6">Belongs to the TRAFAC class OBG-HflX-like GTPase superfamily. OBG GTPase family. YchF/OLA1 subfamily.</text>
</comment>
<dbReference type="NCBIfam" id="TIGR00092">
    <property type="entry name" value="redox-regulated ATPase YchF"/>
    <property type="match status" value="1"/>
</dbReference>
<dbReference type="Gene3D" id="3.10.20.30">
    <property type="match status" value="1"/>
</dbReference>
<dbReference type="InterPro" id="IPR012676">
    <property type="entry name" value="TGS-like"/>
</dbReference>
<dbReference type="InterPro" id="IPR006073">
    <property type="entry name" value="GTP-bd"/>
</dbReference>
<keyword evidence="3 6" id="KW-0547">Nucleotide-binding</keyword>
<keyword evidence="4 6" id="KW-0067">ATP-binding</keyword>
<organism evidence="9 10">
    <name type="scientific">Candidatus Comchoanobacter bicostacola</name>
    <dbReference type="NCBI Taxonomy" id="2919598"/>
    <lineage>
        <taxon>Bacteria</taxon>
        <taxon>Pseudomonadati</taxon>
        <taxon>Pseudomonadota</taxon>
        <taxon>Gammaproteobacteria</taxon>
        <taxon>Candidatus Comchoanobacterales</taxon>
        <taxon>Candidatus Comchoanobacteraceae</taxon>
        <taxon>Candidatus Comchoanobacter</taxon>
    </lineage>
</organism>
<dbReference type="InterPro" id="IPR013029">
    <property type="entry name" value="YchF_C"/>
</dbReference>
<feature type="domain" description="TGS" evidence="8">
    <location>
        <begin position="274"/>
        <end position="357"/>
    </location>
</feature>
<dbReference type="PROSITE" id="PS51710">
    <property type="entry name" value="G_OBG"/>
    <property type="match status" value="1"/>
</dbReference>
<dbReference type="SUPFAM" id="SSF52540">
    <property type="entry name" value="P-loop containing nucleoside triphosphate hydrolases"/>
    <property type="match status" value="1"/>
</dbReference>
<dbReference type="Gene3D" id="3.40.50.300">
    <property type="entry name" value="P-loop containing nucleotide triphosphate hydrolases"/>
    <property type="match status" value="1"/>
</dbReference>
<dbReference type="PANTHER" id="PTHR23305">
    <property type="entry name" value="OBG GTPASE FAMILY"/>
    <property type="match status" value="1"/>
</dbReference>
<dbReference type="InterPro" id="IPR004095">
    <property type="entry name" value="TGS"/>
</dbReference>
<reference evidence="9 10" key="1">
    <citation type="journal article" date="2022" name="Nat. Microbiol.">
        <title>The microbiome of a bacterivorous marine choanoflagellate contains a resource-demanding obligate bacterial associate.</title>
        <authorList>
            <person name="Needham D.M."/>
            <person name="Poirier C."/>
            <person name="Bachy C."/>
            <person name="George E.E."/>
            <person name="Wilken S."/>
            <person name="Yung C.C.M."/>
            <person name="Limardo A.J."/>
            <person name="Morando M."/>
            <person name="Sudek L."/>
            <person name="Malmstrom R.R."/>
            <person name="Keeling P.J."/>
            <person name="Santoro A.E."/>
            <person name="Worden A.Z."/>
        </authorList>
    </citation>
    <scope>NUCLEOTIDE SEQUENCE [LARGE SCALE GENOMIC DNA]</scope>
    <source>
        <strain evidence="9 10">Comchoano-1</strain>
    </source>
</reference>
<comment type="cofactor">
    <cofactor evidence="1">
        <name>Mg(2+)</name>
        <dbReference type="ChEBI" id="CHEBI:18420"/>
    </cofactor>
</comment>
<dbReference type="PRINTS" id="PR00326">
    <property type="entry name" value="GTP1OBG"/>
</dbReference>
<evidence type="ECO:0000256" key="3">
    <source>
        <dbReference type="ARBA" id="ARBA00022741"/>
    </source>
</evidence>
<keyword evidence="5" id="KW-0460">Magnesium</keyword>
<name>A0ABY5DJV3_9GAMM</name>
<keyword evidence="10" id="KW-1185">Reference proteome</keyword>
<dbReference type="EMBL" id="CP092900">
    <property type="protein sequence ID" value="UTC24569.1"/>
    <property type="molecule type" value="Genomic_DNA"/>
</dbReference>
<evidence type="ECO:0000313" key="10">
    <source>
        <dbReference type="Proteomes" id="UP001055955"/>
    </source>
</evidence>
<evidence type="ECO:0000259" key="7">
    <source>
        <dbReference type="PROSITE" id="PS51710"/>
    </source>
</evidence>
<gene>
    <name evidence="6 9" type="primary">ychF</name>
    <name evidence="9" type="ORF">MMH89_00105</name>
</gene>
<dbReference type="Pfam" id="PF06071">
    <property type="entry name" value="YchF-GTPase_C"/>
    <property type="match status" value="1"/>
</dbReference>